<feature type="coiled-coil region" evidence="1">
    <location>
        <begin position="101"/>
        <end position="128"/>
    </location>
</feature>
<dbReference type="Gene3D" id="3.20.20.140">
    <property type="entry name" value="Metal-dependent hydrolases"/>
    <property type="match status" value="2"/>
</dbReference>
<dbReference type="EC" id="3.6.1.63" evidence="3"/>
<protein>
    <submittedName>
        <fullName evidence="3">Alpha-D-ribose 1-methylphosphonate 5-triphosphate diphosphatase</fullName>
        <ecNumber evidence="3">3.6.1.63</ecNumber>
    </submittedName>
</protein>
<dbReference type="InterPro" id="IPR051781">
    <property type="entry name" value="Metallo-dep_Hydrolase"/>
</dbReference>
<reference evidence="3 5" key="1">
    <citation type="submission" date="2018-08" db="EMBL/GenBank/DDBJ databases">
        <title>Complete genomic analysis of a Citrobacter pasteurii isolated from cockles (Cerastoderma edule) containing a new chromosomic qnrB allele.</title>
        <authorList>
            <person name="Rodrigues A."/>
            <person name="Baptista T."/>
            <person name="Quesada A."/>
            <person name="Campos M.J."/>
        </authorList>
    </citation>
    <scope>NUCLEOTIDE SEQUENCE [LARGE SCALE GENOMIC DNA]</scope>
    <source>
        <strain evidence="3 5">BA18</strain>
    </source>
</reference>
<dbReference type="Gene3D" id="2.30.40.10">
    <property type="entry name" value="Urease, subunit C, domain 1"/>
    <property type="match status" value="2"/>
</dbReference>
<dbReference type="EMBL" id="CP077262">
    <property type="protein sequence ID" value="QXA44771.1"/>
    <property type="molecule type" value="Genomic_DNA"/>
</dbReference>
<dbReference type="InterPro" id="IPR012696">
    <property type="entry name" value="PhnM"/>
</dbReference>
<dbReference type="SUPFAM" id="SSF51338">
    <property type="entry name" value="Composite domain of metallo-dependent hydrolases"/>
    <property type="match status" value="1"/>
</dbReference>
<dbReference type="PANTHER" id="PTHR43135">
    <property type="entry name" value="ALPHA-D-RIBOSE 1-METHYLPHOSPHONATE 5-TRIPHOSPHATE DIPHOSPHATASE"/>
    <property type="match status" value="1"/>
</dbReference>
<dbReference type="NCBIfam" id="NF011987">
    <property type="entry name" value="PRK15446.2-3"/>
    <property type="match status" value="1"/>
</dbReference>
<evidence type="ECO:0000259" key="2">
    <source>
        <dbReference type="Pfam" id="PF07969"/>
    </source>
</evidence>
<organism evidence="3 5">
    <name type="scientific">Citrobacter pasteurii</name>
    <dbReference type="NCBI Taxonomy" id="1563222"/>
    <lineage>
        <taxon>Bacteria</taxon>
        <taxon>Pseudomonadati</taxon>
        <taxon>Pseudomonadota</taxon>
        <taxon>Gammaproteobacteria</taxon>
        <taxon>Enterobacterales</taxon>
        <taxon>Enterobacteriaceae</taxon>
        <taxon>Citrobacter</taxon>
    </lineage>
</organism>
<evidence type="ECO:0000313" key="4">
    <source>
        <dbReference type="EMBL" id="QXA44771.1"/>
    </source>
</evidence>
<name>A0A6N6JXS4_9ENTR</name>
<dbReference type="Proteomes" id="UP000468420">
    <property type="component" value="Unassembled WGS sequence"/>
</dbReference>
<evidence type="ECO:0000256" key="1">
    <source>
        <dbReference type="SAM" id="Coils"/>
    </source>
</evidence>
<dbReference type="FunFam" id="3.20.20.140:FF:000075">
    <property type="entry name" value="Phosphonate metabolism protein PhnM"/>
    <property type="match status" value="1"/>
</dbReference>
<evidence type="ECO:0000313" key="3">
    <source>
        <dbReference type="EMBL" id="KAA1274242.1"/>
    </source>
</evidence>
<dbReference type="EMBL" id="QRDC01000024">
    <property type="protein sequence ID" value="KAA1274242.1"/>
    <property type="molecule type" value="Genomic_DNA"/>
</dbReference>
<dbReference type="InterPro" id="IPR032466">
    <property type="entry name" value="Metal_Hydrolase"/>
</dbReference>
<reference evidence="4 6" key="2">
    <citation type="submission" date="2021-06" db="EMBL/GenBank/DDBJ databases">
        <title>FDA dAtabase for Regulatory Grade micrObial Sequences (FDA-ARGOS): Supporting development and validation of Infectious Disease Dx tests.</title>
        <authorList>
            <person name="Sproer C."/>
            <person name="Gronow S."/>
            <person name="Severitt S."/>
            <person name="Schroder I."/>
            <person name="Tallon L."/>
            <person name="Sadzewicz L."/>
            <person name="Zhao X."/>
            <person name="Boylan J."/>
            <person name="Ott S."/>
            <person name="Bowen H."/>
            <person name="Vavikolanu K."/>
            <person name="Mehta A."/>
            <person name="Aluvathingal J."/>
            <person name="Nadendla S."/>
            <person name="Lowell S."/>
            <person name="Myers T."/>
            <person name="Yan Y."/>
        </authorList>
    </citation>
    <scope>NUCLEOTIDE SEQUENCE [LARGE SCALE GENOMIC DNA]</scope>
    <source>
        <strain evidence="4 6">FDAARGOS 1424</strain>
    </source>
</reference>
<dbReference type="GO" id="GO:0016810">
    <property type="term" value="F:hydrolase activity, acting on carbon-nitrogen (but not peptide) bonds"/>
    <property type="evidence" value="ECO:0007669"/>
    <property type="project" value="InterPro"/>
</dbReference>
<dbReference type="AlphaFoldDB" id="A0A6N6JXS4"/>
<evidence type="ECO:0000313" key="6">
    <source>
        <dbReference type="Proteomes" id="UP000683579"/>
    </source>
</evidence>
<gene>
    <name evidence="4" type="primary">phnM</name>
    <name evidence="3" type="ORF">DXF85_22340</name>
    <name evidence="4" type="ORF">I6L54_23050</name>
</gene>
<accession>A0A6N6JXS4</accession>
<keyword evidence="6" id="KW-1185">Reference proteome</keyword>
<sequence length="378" mass="42007">MIINNVKLVLEDDVVQGSLEIEGGTIRTFAESQSSLPEALDGEGGWLLPGLIELHTDNLDKFFTPRPKVDWPAHSAMSSHDALMVASGITTVLDAVAIGDVRDGGDRLENLEKMINAVEETQKRGVNRAEHRLHLRCELPHHTTLPLFEKLVGREPVTLVSLMDHSPGQRQFANREKYREYYQGKYSLTDEQMARYEEEQLALAARWSQPNRTAIAQMCRERQIALASHDDATHDHVLESHQLGSVIAEFPTTFEAAEASRRHGMNVLMGAPNIVRGGSHSGNVAAHKLAELGLLDILSSDYYPASLLDAAFRVADDDANHFTLPQAIRLVTRNPARALNLDDRGVVAEGKRADLVLAHRKGGNIHIDHVWRQGKRVF</sequence>
<dbReference type="NCBIfam" id="NF011990">
    <property type="entry name" value="PRK15446.2-6"/>
    <property type="match status" value="1"/>
</dbReference>
<dbReference type="SUPFAM" id="SSF51556">
    <property type="entry name" value="Metallo-dependent hydrolases"/>
    <property type="match status" value="1"/>
</dbReference>
<dbReference type="CDD" id="cd01306">
    <property type="entry name" value="PhnM"/>
    <property type="match status" value="1"/>
</dbReference>
<dbReference type="NCBIfam" id="TIGR02318">
    <property type="entry name" value="phosphono_phnM"/>
    <property type="match status" value="1"/>
</dbReference>
<keyword evidence="3" id="KW-0378">Hydrolase</keyword>
<dbReference type="InterPro" id="IPR013108">
    <property type="entry name" value="Amidohydro_3"/>
</dbReference>
<dbReference type="PIRSF" id="PIRSF038971">
    <property type="entry name" value="PhnM"/>
    <property type="match status" value="1"/>
</dbReference>
<dbReference type="NCBIfam" id="NF011981">
    <property type="entry name" value="PRK15446.1-2"/>
    <property type="match status" value="1"/>
</dbReference>
<dbReference type="RefSeq" id="WP_005132539.1">
    <property type="nucleotide sequence ID" value="NZ_CDHL01000054.1"/>
</dbReference>
<dbReference type="NCBIfam" id="NF011984">
    <property type="entry name" value="PRK15446.1-5"/>
    <property type="match status" value="1"/>
</dbReference>
<evidence type="ECO:0000313" key="5">
    <source>
        <dbReference type="Proteomes" id="UP000468420"/>
    </source>
</evidence>
<dbReference type="InterPro" id="IPR011059">
    <property type="entry name" value="Metal-dep_hydrolase_composite"/>
</dbReference>
<keyword evidence="1" id="KW-0175">Coiled coil</keyword>
<dbReference type="PANTHER" id="PTHR43135:SF3">
    <property type="entry name" value="ALPHA-D-RIBOSE 1-METHYLPHOSPHONATE 5-TRIPHOSPHATE DIPHOSPHATASE"/>
    <property type="match status" value="1"/>
</dbReference>
<proteinExistence type="predicted"/>
<dbReference type="GO" id="GO:0019700">
    <property type="term" value="P:organic phosphonate catabolic process"/>
    <property type="evidence" value="ECO:0007669"/>
    <property type="project" value="InterPro"/>
</dbReference>
<dbReference type="Proteomes" id="UP000683579">
    <property type="component" value="Chromosome"/>
</dbReference>
<feature type="domain" description="Amidohydrolase 3" evidence="2">
    <location>
        <begin position="165"/>
        <end position="378"/>
    </location>
</feature>
<dbReference type="Pfam" id="PF07969">
    <property type="entry name" value="Amidohydro_3"/>
    <property type="match status" value="1"/>
</dbReference>